<comment type="caution">
    <text evidence="2">The sequence shown here is derived from an EMBL/GenBank/DDBJ whole genome shotgun (WGS) entry which is preliminary data.</text>
</comment>
<accession>A0A923NNE6</accession>
<protein>
    <submittedName>
        <fullName evidence="2">YbaN family protein</fullName>
    </submittedName>
</protein>
<keyword evidence="1" id="KW-1133">Transmembrane helix</keyword>
<keyword evidence="3" id="KW-1185">Reference proteome</keyword>
<keyword evidence="1" id="KW-0472">Membrane</keyword>
<evidence type="ECO:0000313" key="3">
    <source>
        <dbReference type="Proteomes" id="UP000602647"/>
    </source>
</evidence>
<sequence>MNGICVVLAFVCVGLGAIGIVVPILPTTPLFLAAAVLFAKGSKRFHQWFLSTKLYRNHLEDLVITRSMTKKSKLTVLTTITVLFTIGFFAAPIWHAKSVIAIVAAAHYYVFLFRIRTVSEEEKARQKAESKRREKASA</sequence>
<proteinExistence type="predicted"/>
<evidence type="ECO:0000313" key="2">
    <source>
        <dbReference type="EMBL" id="MBC6680179.1"/>
    </source>
</evidence>
<feature type="transmembrane region" description="Helical" evidence="1">
    <location>
        <begin position="74"/>
        <end position="93"/>
    </location>
</feature>
<dbReference type="GO" id="GO:0005886">
    <property type="term" value="C:plasma membrane"/>
    <property type="evidence" value="ECO:0007669"/>
    <property type="project" value="TreeGrafter"/>
</dbReference>
<dbReference type="PANTHER" id="PTHR35813">
    <property type="entry name" value="INNER MEMBRANE PROTEIN YBAN"/>
    <property type="match status" value="1"/>
</dbReference>
<keyword evidence="1" id="KW-0812">Transmembrane</keyword>
<gene>
    <name evidence="2" type="ORF">H9L42_10075</name>
</gene>
<dbReference type="PIRSF" id="PIRSF016789">
    <property type="entry name" value="DUF454"/>
    <property type="match status" value="1"/>
</dbReference>
<dbReference type="PANTHER" id="PTHR35813:SF1">
    <property type="entry name" value="INNER MEMBRANE PROTEIN YBAN"/>
    <property type="match status" value="1"/>
</dbReference>
<feature type="transmembrane region" description="Helical" evidence="1">
    <location>
        <begin position="99"/>
        <end position="117"/>
    </location>
</feature>
<name>A0A923NNE6_9FIRM</name>
<dbReference type="Proteomes" id="UP000602647">
    <property type="component" value="Unassembled WGS sequence"/>
</dbReference>
<organism evidence="2 3">
    <name type="scientific">Zhenpiania hominis</name>
    <dbReference type="NCBI Taxonomy" id="2763644"/>
    <lineage>
        <taxon>Bacteria</taxon>
        <taxon>Bacillati</taxon>
        <taxon>Bacillota</taxon>
        <taxon>Clostridia</taxon>
        <taxon>Peptostreptococcales</taxon>
        <taxon>Anaerovoracaceae</taxon>
        <taxon>Zhenpiania</taxon>
    </lineage>
</organism>
<dbReference type="EMBL" id="JACRYT010000010">
    <property type="protein sequence ID" value="MBC6680179.1"/>
    <property type="molecule type" value="Genomic_DNA"/>
</dbReference>
<evidence type="ECO:0000256" key="1">
    <source>
        <dbReference type="SAM" id="Phobius"/>
    </source>
</evidence>
<reference evidence="2" key="1">
    <citation type="submission" date="2020-08" db="EMBL/GenBank/DDBJ databases">
        <title>Genome public.</title>
        <authorList>
            <person name="Liu C."/>
            <person name="Sun Q."/>
        </authorList>
    </citation>
    <scope>NUCLEOTIDE SEQUENCE</scope>
    <source>
        <strain evidence="2">BX12</strain>
    </source>
</reference>
<dbReference type="AlphaFoldDB" id="A0A923NNE6"/>
<dbReference type="InterPro" id="IPR007401">
    <property type="entry name" value="DUF454"/>
</dbReference>
<dbReference type="Pfam" id="PF04304">
    <property type="entry name" value="DUF454"/>
    <property type="match status" value="1"/>
</dbReference>
<feature type="transmembrane region" description="Helical" evidence="1">
    <location>
        <begin position="6"/>
        <end position="39"/>
    </location>
</feature>